<feature type="domain" description="ANTAR" evidence="5">
    <location>
        <begin position="166"/>
        <end position="227"/>
    </location>
</feature>
<evidence type="ECO:0000256" key="1">
    <source>
        <dbReference type="ARBA" id="ARBA00022679"/>
    </source>
</evidence>
<evidence type="ECO:0000313" key="6">
    <source>
        <dbReference type="EMBL" id="GAA2647225.1"/>
    </source>
</evidence>
<dbReference type="RefSeq" id="WP_379503856.1">
    <property type="nucleotide sequence ID" value="NZ_JBHTEV010000001.1"/>
</dbReference>
<dbReference type="PIRSF" id="PIRSF036625">
    <property type="entry name" value="GAF_ANTAR"/>
    <property type="match status" value="1"/>
</dbReference>
<keyword evidence="4" id="KW-0804">Transcription</keyword>
<keyword evidence="1" id="KW-0808">Transferase</keyword>
<protein>
    <submittedName>
        <fullName evidence="6">GAF and ANTAR domain-containing protein</fullName>
    </submittedName>
</protein>
<dbReference type="InterPro" id="IPR011006">
    <property type="entry name" value="CheY-like_superfamily"/>
</dbReference>
<dbReference type="InterPro" id="IPR005561">
    <property type="entry name" value="ANTAR"/>
</dbReference>
<dbReference type="Proteomes" id="UP001501666">
    <property type="component" value="Unassembled WGS sequence"/>
</dbReference>
<dbReference type="SUPFAM" id="SSF55781">
    <property type="entry name" value="GAF domain-like"/>
    <property type="match status" value="1"/>
</dbReference>
<evidence type="ECO:0000256" key="2">
    <source>
        <dbReference type="ARBA" id="ARBA00022777"/>
    </source>
</evidence>
<dbReference type="Gene3D" id="3.30.450.40">
    <property type="match status" value="1"/>
</dbReference>
<evidence type="ECO:0000256" key="3">
    <source>
        <dbReference type="ARBA" id="ARBA00023015"/>
    </source>
</evidence>
<dbReference type="SMART" id="SM01012">
    <property type="entry name" value="ANTAR"/>
    <property type="match status" value="1"/>
</dbReference>
<dbReference type="Pfam" id="PF13185">
    <property type="entry name" value="GAF_2"/>
    <property type="match status" value="1"/>
</dbReference>
<evidence type="ECO:0000259" key="5">
    <source>
        <dbReference type="PROSITE" id="PS50921"/>
    </source>
</evidence>
<keyword evidence="7" id="KW-1185">Reference proteome</keyword>
<dbReference type="Gene3D" id="1.10.10.10">
    <property type="entry name" value="Winged helix-like DNA-binding domain superfamily/Winged helix DNA-binding domain"/>
    <property type="match status" value="1"/>
</dbReference>
<keyword evidence="2" id="KW-0418">Kinase</keyword>
<dbReference type="EMBL" id="BAAATE010000002">
    <property type="protein sequence ID" value="GAA2647225.1"/>
    <property type="molecule type" value="Genomic_DNA"/>
</dbReference>
<name>A0ABN3R9L9_9ACTN</name>
<dbReference type="SUPFAM" id="SSF52172">
    <property type="entry name" value="CheY-like"/>
    <property type="match status" value="1"/>
</dbReference>
<comment type="caution">
    <text evidence="6">The sequence shown here is derived from an EMBL/GenBank/DDBJ whole genome shotgun (WGS) entry which is preliminary data.</text>
</comment>
<dbReference type="PROSITE" id="PS50921">
    <property type="entry name" value="ANTAR"/>
    <property type="match status" value="1"/>
</dbReference>
<sequence length="245" mass="26876">MLERRMAETFVELADTLVVGFDVIDLLHTLTERCVELLDVDAAGILLADQRGTLNLVAASTEQARLLELFQLQDEEGPCLDCHRTGSLVDCPDLSAMPQRWPRFTVVARAQGFAAVIAVPMRLRDEVVGAMNLFRFEPGDLPPGSARMAQALADIATISILHERALTQRGVLVEQLQSALNSRIVIEQAKGILAERGQITVEAAFLHMRAHARANNRGLSEIARAIADRTLDIEDLLPPRSPVAE</sequence>
<accession>A0ABN3R9L9</accession>
<organism evidence="6 7">
    <name type="scientific">Nonomuraea recticatena</name>
    <dbReference type="NCBI Taxonomy" id="46178"/>
    <lineage>
        <taxon>Bacteria</taxon>
        <taxon>Bacillati</taxon>
        <taxon>Actinomycetota</taxon>
        <taxon>Actinomycetes</taxon>
        <taxon>Streptosporangiales</taxon>
        <taxon>Streptosporangiaceae</taxon>
        <taxon>Nonomuraea</taxon>
    </lineage>
</organism>
<dbReference type="Pfam" id="PF03861">
    <property type="entry name" value="ANTAR"/>
    <property type="match status" value="1"/>
</dbReference>
<dbReference type="InterPro" id="IPR029016">
    <property type="entry name" value="GAF-like_dom_sf"/>
</dbReference>
<keyword evidence="3" id="KW-0805">Transcription regulation</keyword>
<dbReference type="InterPro" id="IPR003018">
    <property type="entry name" value="GAF"/>
</dbReference>
<dbReference type="SMART" id="SM00065">
    <property type="entry name" value="GAF"/>
    <property type="match status" value="1"/>
</dbReference>
<proteinExistence type="predicted"/>
<evidence type="ECO:0000313" key="7">
    <source>
        <dbReference type="Proteomes" id="UP001501666"/>
    </source>
</evidence>
<gene>
    <name evidence="6" type="ORF">GCM10010412_010590</name>
</gene>
<evidence type="ECO:0000256" key="4">
    <source>
        <dbReference type="ARBA" id="ARBA00023163"/>
    </source>
</evidence>
<dbReference type="InterPro" id="IPR012074">
    <property type="entry name" value="GAF_ANTAR"/>
</dbReference>
<dbReference type="InterPro" id="IPR036388">
    <property type="entry name" value="WH-like_DNA-bd_sf"/>
</dbReference>
<reference evidence="6 7" key="1">
    <citation type="journal article" date="2019" name="Int. J. Syst. Evol. Microbiol.">
        <title>The Global Catalogue of Microorganisms (GCM) 10K type strain sequencing project: providing services to taxonomists for standard genome sequencing and annotation.</title>
        <authorList>
            <consortium name="The Broad Institute Genomics Platform"/>
            <consortium name="The Broad Institute Genome Sequencing Center for Infectious Disease"/>
            <person name="Wu L."/>
            <person name="Ma J."/>
        </authorList>
    </citation>
    <scope>NUCLEOTIDE SEQUENCE [LARGE SCALE GENOMIC DNA]</scope>
    <source>
        <strain evidence="6 7">JCM 6835</strain>
    </source>
</reference>